<feature type="domain" description="Glycine transporter" evidence="8">
    <location>
        <begin position="98"/>
        <end position="168"/>
    </location>
</feature>
<name>A0AA86WMJ9_9VIBR</name>
<feature type="transmembrane region" description="Helical" evidence="7">
    <location>
        <begin position="6"/>
        <end position="28"/>
    </location>
</feature>
<dbReference type="RefSeq" id="WP_050650466.1">
    <property type="nucleotide sequence ID" value="NZ_LK933976.1"/>
</dbReference>
<protein>
    <recommendedName>
        <fullName evidence="8">Glycine transporter domain-containing protein</fullName>
    </recommendedName>
</protein>
<evidence type="ECO:0000256" key="3">
    <source>
        <dbReference type="ARBA" id="ARBA00022475"/>
    </source>
</evidence>
<dbReference type="GO" id="GO:0005886">
    <property type="term" value="C:plasma membrane"/>
    <property type="evidence" value="ECO:0007669"/>
    <property type="project" value="UniProtKB-SubCell"/>
</dbReference>
<dbReference type="PANTHER" id="PTHR30506">
    <property type="entry name" value="INNER MEMBRANE PROTEIN"/>
    <property type="match status" value="1"/>
</dbReference>
<evidence type="ECO:0000256" key="4">
    <source>
        <dbReference type="ARBA" id="ARBA00022692"/>
    </source>
</evidence>
<dbReference type="AlphaFoldDB" id="A0AA86WMJ9"/>
<keyword evidence="6 7" id="KW-0472">Membrane</keyword>
<evidence type="ECO:0000256" key="5">
    <source>
        <dbReference type="ARBA" id="ARBA00022989"/>
    </source>
</evidence>
<feature type="transmembrane region" description="Helical" evidence="7">
    <location>
        <begin position="124"/>
        <end position="144"/>
    </location>
</feature>
<accession>A0AA86WMJ9</accession>
<feature type="transmembrane region" description="Helical" evidence="7">
    <location>
        <begin position="35"/>
        <end position="56"/>
    </location>
</feature>
<evidence type="ECO:0000313" key="9">
    <source>
        <dbReference type="EMBL" id="CDT68697.1"/>
    </source>
</evidence>
<evidence type="ECO:0000256" key="7">
    <source>
        <dbReference type="SAM" id="Phobius"/>
    </source>
</evidence>
<evidence type="ECO:0000259" key="8">
    <source>
        <dbReference type="Pfam" id="PF03458"/>
    </source>
</evidence>
<evidence type="ECO:0000256" key="6">
    <source>
        <dbReference type="ARBA" id="ARBA00023136"/>
    </source>
</evidence>
<dbReference type="Proteomes" id="UP000041625">
    <property type="component" value="Unassembled WGS sequence"/>
</dbReference>
<keyword evidence="4 7" id="KW-0812">Transmembrane</keyword>
<dbReference type="PANTHER" id="PTHR30506:SF3">
    <property type="entry name" value="UPF0126 INNER MEMBRANE PROTEIN YADS-RELATED"/>
    <property type="match status" value="1"/>
</dbReference>
<evidence type="ECO:0000313" key="10">
    <source>
        <dbReference type="Proteomes" id="UP000041625"/>
    </source>
</evidence>
<feature type="transmembrane region" description="Helical" evidence="7">
    <location>
        <begin position="68"/>
        <end position="87"/>
    </location>
</feature>
<sequence>MFLTTAELINTISVLGTAAFAFSAVLAASEKKTDIFTVVVLGVITAVGGGSTRDVLLDVTVFWSEELYYVWIAVVSSLIGFICVSFLKKRWFHTINLYVDAIAIAMFAIQGTEKAWSLGFGLPLGPIMLGIITAVGGGVIRDVLIQRPTLLLSKELYAIPVALGCTLHATTLALLPQYTDVSAIVSIALVIYIRHLSISKQLAVPKWATLNPV</sequence>
<keyword evidence="5 7" id="KW-1133">Transmembrane helix</keyword>
<feature type="domain" description="Glycine transporter" evidence="8">
    <location>
        <begin position="12"/>
        <end position="83"/>
    </location>
</feature>
<proteinExistence type="inferred from homology"/>
<gene>
    <name evidence="9" type="ORF">VCR31J2_1280192</name>
</gene>
<dbReference type="Pfam" id="PF03458">
    <property type="entry name" value="Gly_transporter"/>
    <property type="match status" value="2"/>
</dbReference>
<dbReference type="InterPro" id="IPR005115">
    <property type="entry name" value="Gly_transporter"/>
</dbReference>
<comment type="similarity">
    <text evidence="2">Belongs to the UPF0126 family.</text>
</comment>
<comment type="caution">
    <text evidence="9">The sequence shown here is derived from an EMBL/GenBank/DDBJ whole genome shotgun (WGS) entry which is preliminary data.</text>
</comment>
<keyword evidence="10" id="KW-1185">Reference proteome</keyword>
<reference evidence="9 10" key="1">
    <citation type="submission" date="2014-06" db="EMBL/GenBank/DDBJ databases">
        <authorList>
            <person name="Le Roux F."/>
        </authorList>
    </citation>
    <scope>NUCLEOTIDE SEQUENCE [LARGE SCALE GENOMIC DNA]</scope>
    <source>
        <strain evidence="9 10">J2-31</strain>
    </source>
</reference>
<organism evidence="9 10">
    <name type="scientific">Vibrio coralliirubri</name>
    <dbReference type="NCBI Taxonomy" id="1516159"/>
    <lineage>
        <taxon>Bacteria</taxon>
        <taxon>Pseudomonadati</taxon>
        <taxon>Pseudomonadota</taxon>
        <taxon>Gammaproteobacteria</taxon>
        <taxon>Vibrionales</taxon>
        <taxon>Vibrionaceae</taxon>
        <taxon>Vibrio</taxon>
    </lineage>
</organism>
<dbReference type="EMBL" id="CCKJ01000033">
    <property type="protein sequence ID" value="CDT68697.1"/>
    <property type="molecule type" value="Genomic_DNA"/>
</dbReference>
<comment type="subcellular location">
    <subcellularLocation>
        <location evidence="1">Cell membrane</location>
        <topology evidence="1">Multi-pass membrane protein</topology>
    </subcellularLocation>
</comment>
<evidence type="ECO:0000256" key="2">
    <source>
        <dbReference type="ARBA" id="ARBA00008193"/>
    </source>
</evidence>
<evidence type="ECO:0000256" key="1">
    <source>
        <dbReference type="ARBA" id="ARBA00004651"/>
    </source>
</evidence>
<keyword evidence="3" id="KW-1003">Cell membrane</keyword>
<feature type="transmembrane region" description="Helical" evidence="7">
    <location>
        <begin position="94"/>
        <end position="112"/>
    </location>
</feature>